<dbReference type="Proteomes" id="UP001352852">
    <property type="component" value="Unassembled WGS sequence"/>
</dbReference>
<keyword evidence="1" id="KW-0732">Signal</keyword>
<feature type="signal peptide" evidence="1">
    <location>
        <begin position="1"/>
        <end position="16"/>
    </location>
</feature>
<comment type="caution">
    <text evidence="2">The sequence shown here is derived from an EMBL/GenBank/DDBJ whole genome shotgun (WGS) entry which is preliminary data.</text>
</comment>
<gene>
    <name evidence="2" type="ORF">CHARACLAT_022842</name>
</gene>
<dbReference type="EMBL" id="JAHUTJ010051547">
    <property type="protein sequence ID" value="MED6284818.1"/>
    <property type="molecule type" value="Genomic_DNA"/>
</dbReference>
<evidence type="ECO:0000256" key="1">
    <source>
        <dbReference type="SAM" id="SignalP"/>
    </source>
</evidence>
<evidence type="ECO:0000313" key="2">
    <source>
        <dbReference type="EMBL" id="MED6284818.1"/>
    </source>
</evidence>
<sequence>MICFLYWISKASCCLGEMVLYPGQPVMELQQLSDFRRVYREAALKALQRNLNAVLKLLDDIIDSSPPNLARGDAQMYRNANQLPIHSLAGNHHISVQNHCSGIRFSPGRRIGP</sequence>
<feature type="chain" id="PRO_5047416798" evidence="1">
    <location>
        <begin position="17"/>
        <end position="113"/>
    </location>
</feature>
<keyword evidence="3" id="KW-1185">Reference proteome</keyword>
<protein>
    <submittedName>
        <fullName evidence="2">Uncharacterized protein</fullName>
    </submittedName>
</protein>
<evidence type="ECO:0000313" key="3">
    <source>
        <dbReference type="Proteomes" id="UP001352852"/>
    </source>
</evidence>
<reference evidence="2 3" key="1">
    <citation type="submission" date="2021-06" db="EMBL/GenBank/DDBJ databases">
        <authorList>
            <person name="Palmer J.M."/>
        </authorList>
    </citation>
    <scope>NUCLEOTIDE SEQUENCE [LARGE SCALE GENOMIC DNA]</scope>
    <source>
        <strain evidence="2 3">CL_MEX2019</strain>
        <tissue evidence="2">Muscle</tissue>
    </source>
</reference>
<accession>A0ABU7EEY5</accession>
<organism evidence="2 3">
    <name type="scientific">Characodon lateralis</name>
    <dbReference type="NCBI Taxonomy" id="208331"/>
    <lineage>
        <taxon>Eukaryota</taxon>
        <taxon>Metazoa</taxon>
        <taxon>Chordata</taxon>
        <taxon>Craniata</taxon>
        <taxon>Vertebrata</taxon>
        <taxon>Euteleostomi</taxon>
        <taxon>Actinopterygii</taxon>
        <taxon>Neopterygii</taxon>
        <taxon>Teleostei</taxon>
        <taxon>Neoteleostei</taxon>
        <taxon>Acanthomorphata</taxon>
        <taxon>Ovalentaria</taxon>
        <taxon>Atherinomorphae</taxon>
        <taxon>Cyprinodontiformes</taxon>
        <taxon>Goodeidae</taxon>
        <taxon>Characodon</taxon>
    </lineage>
</organism>
<proteinExistence type="predicted"/>
<name>A0ABU7EEY5_9TELE</name>